<dbReference type="Proteomes" id="UP001148629">
    <property type="component" value="Unassembled WGS sequence"/>
</dbReference>
<protein>
    <submittedName>
        <fullName evidence="1">Uncharacterized protein</fullName>
    </submittedName>
</protein>
<comment type="caution">
    <text evidence="1">The sequence shown here is derived from an EMBL/GenBank/DDBJ whole genome shotgun (WGS) entry which is preliminary data.</text>
</comment>
<organism evidence="1 2">
    <name type="scientific">Fusarium decemcellulare</name>
    <dbReference type="NCBI Taxonomy" id="57161"/>
    <lineage>
        <taxon>Eukaryota</taxon>
        <taxon>Fungi</taxon>
        <taxon>Dikarya</taxon>
        <taxon>Ascomycota</taxon>
        <taxon>Pezizomycotina</taxon>
        <taxon>Sordariomycetes</taxon>
        <taxon>Hypocreomycetidae</taxon>
        <taxon>Hypocreales</taxon>
        <taxon>Nectriaceae</taxon>
        <taxon>Fusarium</taxon>
        <taxon>Fusarium decemcellulare species complex</taxon>
    </lineage>
</organism>
<accession>A0ACC1RVN8</accession>
<evidence type="ECO:0000313" key="2">
    <source>
        <dbReference type="Proteomes" id="UP001148629"/>
    </source>
</evidence>
<keyword evidence="2" id="KW-1185">Reference proteome</keyword>
<sequence>MESPTHSKTPASHAYPQDDDKALEMTNISSQEAGQVSESRFSKVSVWLTLSFMSIATASDGYNAAVIGNISLLFDILYPGALTSTMYSRLSNAFLIGMIFGMIAFGYVADQFGRKTGAIATTIILTVGIILSTAASGTTQEGMLWMLVVARGIAGVGAGGEYPVTGAGAMEATDESSGFRKRRGFIFAIMSEVAASLGYCFGALVPLILLLCVKQKDSKYELVWRLSFGVGMIPPLVIFWFRLRMAVSTAFRKSALRKQNQPYWLIIKKYWRRLLAAGWTWFIYNWISIPFGVFSSTVVSRVNASESMIKTLGWGVIINAFYLPGPFIGGWLADKLGRKQTMALGFGLQAILGFILGGAYEKIQSIFPLFVVMYGVFLTLGELGPGSVIALISAEPFPTSIRAQCNGLISAFAKVGATLGTEAFTAILSKYKDSPDKGNQVVFMIGSGFAVLGAILAWFLLEDVSRDLDDEDERWKKYLAQKGWQGDWGDHETRDPAGVLQQATYRTS</sequence>
<evidence type="ECO:0000313" key="1">
    <source>
        <dbReference type="EMBL" id="KAJ3526712.1"/>
    </source>
</evidence>
<proteinExistence type="predicted"/>
<dbReference type="EMBL" id="JANRMS010001682">
    <property type="protein sequence ID" value="KAJ3526712.1"/>
    <property type="molecule type" value="Genomic_DNA"/>
</dbReference>
<gene>
    <name evidence="1" type="ORF">NM208_g11055</name>
</gene>
<name>A0ACC1RVN8_9HYPO</name>
<reference evidence="1" key="1">
    <citation type="submission" date="2022-08" db="EMBL/GenBank/DDBJ databases">
        <title>Genome Sequence of Fusarium decemcellulare.</title>
        <authorList>
            <person name="Buettner E."/>
        </authorList>
    </citation>
    <scope>NUCLEOTIDE SEQUENCE</scope>
    <source>
        <strain evidence="1">Babe19</strain>
    </source>
</reference>